<protein>
    <recommendedName>
        <fullName evidence="4">Oligosaccharide repeat unit polymerase</fullName>
    </recommendedName>
</protein>
<dbReference type="RefSeq" id="WP_143164470.1">
    <property type="nucleotide sequence ID" value="NZ_FQUZ01000018.1"/>
</dbReference>
<evidence type="ECO:0000313" key="2">
    <source>
        <dbReference type="EMBL" id="SHF32598.1"/>
    </source>
</evidence>
<keyword evidence="1" id="KW-0812">Transmembrane</keyword>
<accession>A0A1M5AQR0</accession>
<feature type="transmembrane region" description="Helical" evidence="1">
    <location>
        <begin position="76"/>
        <end position="97"/>
    </location>
</feature>
<dbReference type="Proteomes" id="UP000184327">
    <property type="component" value="Unassembled WGS sequence"/>
</dbReference>
<feature type="transmembrane region" description="Helical" evidence="1">
    <location>
        <begin position="388"/>
        <end position="409"/>
    </location>
</feature>
<evidence type="ECO:0008006" key="4">
    <source>
        <dbReference type="Google" id="ProtNLM"/>
    </source>
</evidence>
<reference evidence="2 3" key="1">
    <citation type="submission" date="2016-11" db="EMBL/GenBank/DDBJ databases">
        <authorList>
            <person name="Jaros S."/>
            <person name="Januszkiewicz K."/>
            <person name="Wedrychowicz H."/>
        </authorList>
    </citation>
    <scope>NUCLEOTIDE SEQUENCE [LARGE SCALE GENOMIC DNA]</scope>
    <source>
        <strain evidence="2 3">DSM 16112</strain>
    </source>
</reference>
<feature type="transmembrane region" description="Helical" evidence="1">
    <location>
        <begin position="352"/>
        <end position="376"/>
    </location>
</feature>
<evidence type="ECO:0000256" key="1">
    <source>
        <dbReference type="SAM" id="Phobius"/>
    </source>
</evidence>
<dbReference type="STRING" id="1122156.SAMN02745117_01737"/>
<feature type="transmembrane region" description="Helical" evidence="1">
    <location>
        <begin position="166"/>
        <end position="185"/>
    </location>
</feature>
<gene>
    <name evidence="2" type="ORF">SAMN02745117_01737</name>
</gene>
<dbReference type="EMBL" id="FQUZ01000018">
    <property type="protein sequence ID" value="SHF32598.1"/>
    <property type="molecule type" value="Genomic_DNA"/>
</dbReference>
<dbReference type="AlphaFoldDB" id="A0A1M5AQR0"/>
<feature type="transmembrane region" description="Helical" evidence="1">
    <location>
        <begin position="274"/>
        <end position="291"/>
    </location>
</feature>
<proteinExistence type="predicted"/>
<organism evidence="2 3">
    <name type="scientific">Lampropedia hyalina DSM 16112</name>
    <dbReference type="NCBI Taxonomy" id="1122156"/>
    <lineage>
        <taxon>Bacteria</taxon>
        <taxon>Pseudomonadati</taxon>
        <taxon>Pseudomonadota</taxon>
        <taxon>Betaproteobacteria</taxon>
        <taxon>Burkholderiales</taxon>
        <taxon>Comamonadaceae</taxon>
        <taxon>Lampropedia</taxon>
    </lineage>
</organism>
<name>A0A1M5AQR0_9BURK</name>
<keyword evidence="3" id="KW-1185">Reference proteome</keyword>
<keyword evidence="1" id="KW-1133">Transmembrane helix</keyword>
<feature type="transmembrane region" description="Helical" evidence="1">
    <location>
        <begin position="220"/>
        <end position="236"/>
    </location>
</feature>
<feature type="transmembrane region" description="Helical" evidence="1">
    <location>
        <begin position="6"/>
        <end position="24"/>
    </location>
</feature>
<evidence type="ECO:0000313" key="3">
    <source>
        <dbReference type="Proteomes" id="UP000184327"/>
    </source>
</evidence>
<sequence length="444" mass="50332">MVDISIISGVIVFFVAAFFARRYATGCTYPPMISWTFSAIAIIYGMGWSLVIDSIFSGSEGIEGENWIIYSRNYLILHSVAVFIMMAGIILGWQVAGKYSNHIKKYFFINFSLSSKKLSFYAWIILIIGIFLRYLYVQAYGGWIDYLEYSATIRSGIFEINNSWSFLQPFGGLSLISSYLFFSAWHDAQHRGWKRRLTILGFFLAFLFSLYVLYSWLGRIGFVFFLATFFIFYLLNKKISSPVIISIALFGSIFAIYIIYLVSNYLELKGANSFAFFIAREISFPFVGFFAQFQRDEFLYRGFIDFIYSPLHLLPSSWTQNWFDDISEINTLVISGAKKGNYGVTGSIPVDLITLGIMQFSIAGIPIVGVMFGILIRFIQSMCEGIGGVFGIMLLAYFSIRLAFLAVFYAHPSHVIASNFSVLVCLIIIFALSKGSSIVKNSLR</sequence>
<feature type="transmembrane region" description="Helical" evidence="1">
    <location>
        <begin position="415"/>
        <end position="433"/>
    </location>
</feature>
<keyword evidence="1" id="KW-0472">Membrane</keyword>
<feature type="transmembrane region" description="Helical" evidence="1">
    <location>
        <begin position="36"/>
        <end position="56"/>
    </location>
</feature>
<feature type="transmembrane region" description="Helical" evidence="1">
    <location>
        <begin position="243"/>
        <end position="262"/>
    </location>
</feature>
<feature type="transmembrane region" description="Helical" evidence="1">
    <location>
        <begin position="118"/>
        <end position="136"/>
    </location>
</feature>
<dbReference type="OrthoDB" id="9204520at2"/>